<dbReference type="PANTHER" id="PTHR47966">
    <property type="entry name" value="BETA-SITE APP-CLEAVING ENZYME, ISOFORM A-RELATED"/>
    <property type="match status" value="1"/>
</dbReference>
<dbReference type="EMBL" id="JAPWTJ010000696">
    <property type="protein sequence ID" value="KAJ8976331.1"/>
    <property type="molecule type" value="Genomic_DNA"/>
</dbReference>
<organism evidence="5 6">
    <name type="scientific">Molorchus minor</name>
    <dbReference type="NCBI Taxonomy" id="1323400"/>
    <lineage>
        <taxon>Eukaryota</taxon>
        <taxon>Metazoa</taxon>
        <taxon>Ecdysozoa</taxon>
        <taxon>Arthropoda</taxon>
        <taxon>Hexapoda</taxon>
        <taxon>Insecta</taxon>
        <taxon>Pterygota</taxon>
        <taxon>Neoptera</taxon>
        <taxon>Endopterygota</taxon>
        <taxon>Coleoptera</taxon>
        <taxon>Polyphaga</taxon>
        <taxon>Cucujiformia</taxon>
        <taxon>Chrysomeloidea</taxon>
        <taxon>Cerambycidae</taxon>
        <taxon>Lamiinae</taxon>
        <taxon>Monochamini</taxon>
        <taxon>Molorchus</taxon>
    </lineage>
</organism>
<dbReference type="InterPro" id="IPR021109">
    <property type="entry name" value="Peptidase_aspartic_dom_sf"/>
</dbReference>
<evidence type="ECO:0000256" key="2">
    <source>
        <dbReference type="RuleBase" id="RU000454"/>
    </source>
</evidence>
<feature type="chain" id="PRO_5046735056" description="Peptidase A1 domain-containing protein" evidence="3">
    <location>
        <begin position="19"/>
        <end position="395"/>
    </location>
</feature>
<dbReference type="Gene3D" id="2.40.70.10">
    <property type="entry name" value="Acid Proteases"/>
    <property type="match status" value="2"/>
</dbReference>
<evidence type="ECO:0000256" key="3">
    <source>
        <dbReference type="SAM" id="SignalP"/>
    </source>
</evidence>
<gene>
    <name evidence="5" type="ORF">NQ317_010098</name>
</gene>
<keyword evidence="6" id="KW-1185">Reference proteome</keyword>
<dbReference type="PANTHER" id="PTHR47966:SF51">
    <property type="entry name" value="BETA-SITE APP-CLEAVING ENZYME, ISOFORM A-RELATED"/>
    <property type="match status" value="1"/>
</dbReference>
<keyword evidence="2" id="KW-0378">Hydrolase</keyword>
<dbReference type="SUPFAM" id="SSF50630">
    <property type="entry name" value="Acid proteases"/>
    <property type="match status" value="1"/>
</dbReference>
<comment type="similarity">
    <text evidence="1 2">Belongs to the peptidase A1 family.</text>
</comment>
<dbReference type="InterPro" id="IPR001969">
    <property type="entry name" value="Aspartic_peptidase_AS"/>
</dbReference>
<protein>
    <recommendedName>
        <fullName evidence="4">Peptidase A1 domain-containing protein</fullName>
    </recommendedName>
</protein>
<feature type="domain" description="Peptidase A1" evidence="4">
    <location>
        <begin position="69"/>
        <end position="391"/>
    </location>
</feature>
<dbReference type="Pfam" id="PF00026">
    <property type="entry name" value="Asp"/>
    <property type="match status" value="1"/>
</dbReference>
<comment type="caution">
    <text evidence="5">The sequence shown here is derived from an EMBL/GenBank/DDBJ whole genome shotgun (WGS) entry which is preliminary data.</text>
</comment>
<keyword evidence="2" id="KW-0645">Protease</keyword>
<dbReference type="InterPro" id="IPR033121">
    <property type="entry name" value="PEPTIDASE_A1"/>
</dbReference>
<dbReference type="PROSITE" id="PS00141">
    <property type="entry name" value="ASP_PROTEASE"/>
    <property type="match status" value="1"/>
</dbReference>
<keyword evidence="3" id="KW-0732">Signal</keyword>
<dbReference type="Proteomes" id="UP001162164">
    <property type="component" value="Unassembled WGS sequence"/>
</dbReference>
<accession>A0ABQ9JED9</accession>
<feature type="signal peptide" evidence="3">
    <location>
        <begin position="1"/>
        <end position="18"/>
    </location>
</feature>
<reference evidence="5" key="1">
    <citation type="journal article" date="2023" name="Insect Mol. Biol.">
        <title>Genome sequencing provides insights into the evolution of gene families encoding plant cell wall-degrading enzymes in longhorned beetles.</title>
        <authorList>
            <person name="Shin N.R."/>
            <person name="Okamura Y."/>
            <person name="Kirsch R."/>
            <person name="Pauchet Y."/>
        </authorList>
    </citation>
    <scope>NUCLEOTIDE SEQUENCE</scope>
    <source>
        <strain evidence="5">MMC_N1</strain>
    </source>
</reference>
<proteinExistence type="inferred from homology"/>
<evidence type="ECO:0000256" key="1">
    <source>
        <dbReference type="ARBA" id="ARBA00007447"/>
    </source>
</evidence>
<name>A0ABQ9JED9_9CUCU</name>
<keyword evidence="2" id="KW-0064">Aspartyl protease</keyword>
<evidence type="ECO:0000313" key="5">
    <source>
        <dbReference type="EMBL" id="KAJ8976331.1"/>
    </source>
</evidence>
<dbReference type="PRINTS" id="PR00792">
    <property type="entry name" value="PEPSIN"/>
</dbReference>
<dbReference type="PROSITE" id="PS51767">
    <property type="entry name" value="PEPTIDASE_A1"/>
    <property type="match status" value="1"/>
</dbReference>
<dbReference type="InterPro" id="IPR001461">
    <property type="entry name" value="Aspartic_peptidase_A1"/>
</dbReference>
<evidence type="ECO:0000313" key="6">
    <source>
        <dbReference type="Proteomes" id="UP001162164"/>
    </source>
</evidence>
<evidence type="ECO:0000259" key="4">
    <source>
        <dbReference type="PROSITE" id="PS51767"/>
    </source>
</evidence>
<sequence length="395" mass="45070">MLRPILLLFMCNVLTVYCSITRLSLEKFNSPTQTLEELSKSIRRVKQKYKHGYRDNNYIELTDYMDIQYYGRISIGTPPQEFKVMFDTGSFTLWVPSEQCRIFDSGCWYHRKYMAGKSSTYVKNDKPFKINSYITGNITGVLSEDVVTVMNKLLAQQKVRSQIFGEAINITEYPGYAKFDGVLGLTYSNQTPEHYPTILSNLIKQKLISQPVFSFYLKRVRHPTGWLILGGSDSTFYKGNMTYLSVIADDYWQIKLDNISVKSFPNTFCNKSCNAIVDTGTSLIVGPKDDVFQINMLIGAVSFSEGVYVVNCHDVPKMPEVNLNLGGTTFSLNATDYIRQVKEKNKKKCFSAFIGMDKIDFKGNYIWILGDVFIGKFYTEFDMGNHRVGFAEAVS</sequence>